<accession>A0A835IBL6</accession>
<sequence length="274" mass="30310">MNAMTNFCASAKDKKLVSDDTTYYGIIRQILELDYFDFTITIFCCDWVRVEDKARDPTRSQSHGDSSRGMELCELINMHREVVAKGRATRANIILDATLDTPMDIYNVRVCLVIDLYLAYLDQKNIEGATPSYGESNGEGFYSFLVRCGILFKSADFRISVTRYGITIPQRISGHSNGTSAGLSLLETICSHKQPENLDVSIGVVPLLIELLPSLNPNCLESALYILDVLATLSEGKSALKDCPKTIPILVKLLMQVSDTCCVGALEECKILSN</sequence>
<comment type="pathway">
    <text evidence="2">Protein modification; protein ubiquitination.</text>
</comment>
<comment type="function">
    <text evidence="2">Functions as an E3 ubiquitin ligase.</text>
</comment>
<dbReference type="GO" id="GO:0061630">
    <property type="term" value="F:ubiquitin protein ligase activity"/>
    <property type="evidence" value="ECO:0007669"/>
    <property type="project" value="UniProtKB-UniRule"/>
</dbReference>
<dbReference type="Pfam" id="PF25598">
    <property type="entry name" value="ARM_PUB"/>
    <property type="match status" value="1"/>
</dbReference>
<evidence type="ECO:0000259" key="3">
    <source>
        <dbReference type="Pfam" id="PF25598"/>
    </source>
</evidence>
<dbReference type="InterPro" id="IPR016024">
    <property type="entry name" value="ARM-type_fold"/>
</dbReference>
<evidence type="ECO:0000313" key="4">
    <source>
        <dbReference type="EMBL" id="KAF9613362.1"/>
    </source>
</evidence>
<proteinExistence type="predicted"/>
<evidence type="ECO:0000313" key="5">
    <source>
        <dbReference type="Proteomes" id="UP000631114"/>
    </source>
</evidence>
<dbReference type="Proteomes" id="UP000631114">
    <property type="component" value="Unassembled WGS sequence"/>
</dbReference>
<feature type="domain" description="U-box" evidence="3">
    <location>
        <begin position="175"/>
        <end position="262"/>
    </location>
</feature>
<dbReference type="PANTHER" id="PTHR22849">
    <property type="entry name" value="WDSAM1 PROTEIN"/>
    <property type="match status" value="1"/>
</dbReference>
<comment type="catalytic activity">
    <reaction evidence="2">
        <text>S-ubiquitinyl-[E2 ubiquitin-conjugating enzyme]-L-cysteine + [acceptor protein]-L-lysine = [E2 ubiquitin-conjugating enzyme]-L-cysteine + N(6)-ubiquitinyl-[acceptor protein]-L-lysine.</text>
        <dbReference type="EC" id="2.3.2.27"/>
    </reaction>
</comment>
<keyword evidence="5" id="KW-1185">Reference proteome</keyword>
<dbReference type="InterPro" id="IPR058678">
    <property type="entry name" value="ARM_PUB"/>
</dbReference>
<dbReference type="OrthoDB" id="1931794at2759"/>
<evidence type="ECO:0000256" key="1">
    <source>
        <dbReference type="ARBA" id="ARBA00022786"/>
    </source>
</evidence>
<dbReference type="SUPFAM" id="SSF48371">
    <property type="entry name" value="ARM repeat"/>
    <property type="match status" value="1"/>
</dbReference>
<gene>
    <name evidence="4" type="ORF">IFM89_007440</name>
</gene>
<dbReference type="InterPro" id="IPR011989">
    <property type="entry name" value="ARM-like"/>
</dbReference>
<name>A0A835IBL6_9MAGN</name>
<reference evidence="4 5" key="1">
    <citation type="submission" date="2020-10" db="EMBL/GenBank/DDBJ databases">
        <title>The Coptis chinensis genome and diversification of protoberbering-type alkaloids.</title>
        <authorList>
            <person name="Wang B."/>
            <person name="Shu S."/>
            <person name="Song C."/>
            <person name="Liu Y."/>
        </authorList>
    </citation>
    <scope>NUCLEOTIDE SEQUENCE [LARGE SCALE GENOMIC DNA]</scope>
    <source>
        <strain evidence="4">HL-2020</strain>
        <tissue evidence="4">Leaf</tissue>
    </source>
</reference>
<dbReference type="PANTHER" id="PTHR22849:SF142">
    <property type="entry name" value="U-BOX DOMAIN-CONTAINING PROTEIN 31"/>
    <property type="match status" value="1"/>
</dbReference>
<dbReference type="EC" id="2.3.2.27" evidence="2"/>
<protein>
    <recommendedName>
        <fullName evidence="2 3">U-box domain-containing protein</fullName>
        <ecNumber evidence="2">2.3.2.27</ecNumber>
    </recommendedName>
    <alternativeName>
        <fullName evidence="2">RING-type E3 ubiquitin transferase PUB</fullName>
    </alternativeName>
</protein>
<dbReference type="EMBL" id="JADFTS010000003">
    <property type="protein sequence ID" value="KAF9613362.1"/>
    <property type="molecule type" value="Genomic_DNA"/>
</dbReference>
<comment type="caution">
    <text evidence="4">The sequence shown here is derived from an EMBL/GenBank/DDBJ whole genome shotgun (WGS) entry which is preliminary data.</text>
</comment>
<keyword evidence="2" id="KW-0808">Transferase</keyword>
<evidence type="ECO:0000256" key="2">
    <source>
        <dbReference type="RuleBase" id="RU369093"/>
    </source>
</evidence>
<dbReference type="AlphaFoldDB" id="A0A835IBL6"/>
<dbReference type="GO" id="GO:0016567">
    <property type="term" value="P:protein ubiquitination"/>
    <property type="evidence" value="ECO:0007669"/>
    <property type="project" value="UniProtKB-UniRule"/>
</dbReference>
<organism evidence="4 5">
    <name type="scientific">Coptis chinensis</name>
    <dbReference type="NCBI Taxonomy" id="261450"/>
    <lineage>
        <taxon>Eukaryota</taxon>
        <taxon>Viridiplantae</taxon>
        <taxon>Streptophyta</taxon>
        <taxon>Embryophyta</taxon>
        <taxon>Tracheophyta</taxon>
        <taxon>Spermatophyta</taxon>
        <taxon>Magnoliopsida</taxon>
        <taxon>Ranunculales</taxon>
        <taxon>Ranunculaceae</taxon>
        <taxon>Coptidoideae</taxon>
        <taxon>Coptis</taxon>
    </lineage>
</organism>
<keyword evidence="1 2" id="KW-0833">Ubl conjugation pathway</keyword>
<dbReference type="Gene3D" id="1.25.10.10">
    <property type="entry name" value="Leucine-rich Repeat Variant"/>
    <property type="match status" value="1"/>
</dbReference>
<dbReference type="InterPro" id="IPR045185">
    <property type="entry name" value="PUB22/23/24-like"/>
</dbReference>